<evidence type="ECO:0000256" key="6">
    <source>
        <dbReference type="ARBA" id="ARBA00023136"/>
    </source>
</evidence>
<feature type="transmembrane region" description="Helical" evidence="7">
    <location>
        <begin position="137"/>
        <end position="161"/>
    </location>
</feature>
<dbReference type="PANTHER" id="PTHR43663">
    <property type="entry name" value="CHROMATE TRANSPORT PROTEIN-RELATED"/>
    <property type="match status" value="1"/>
</dbReference>
<evidence type="ECO:0000256" key="5">
    <source>
        <dbReference type="ARBA" id="ARBA00022989"/>
    </source>
</evidence>
<dbReference type="Proteomes" id="UP000187651">
    <property type="component" value="Unassembled WGS sequence"/>
</dbReference>
<dbReference type="Pfam" id="PF02417">
    <property type="entry name" value="Chromate_transp"/>
    <property type="match status" value="1"/>
</dbReference>
<evidence type="ECO:0000313" key="8">
    <source>
        <dbReference type="EMBL" id="SDN20922.1"/>
    </source>
</evidence>
<dbReference type="PANTHER" id="PTHR43663:SF1">
    <property type="entry name" value="CHROMATE TRANSPORTER"/>
    <property type="match status" value="1"/>
</dbReference>
<evidence type="ECO:0000256" key="2">
    <source>
        <dbReference type="ARBA" id="ARBA00005262"/>
    </source>
</evidence>
<dbReference type="RefSeq" id="WP_074522130.1">
    <property type="nucleotide sequence ID" value="NZ_FNHZ01000008.1"/>
</dbReference>
<keyword evidence="5 7" id="KW-1133">Transmembrane helix</keyword>
<comment type="similarity">
    <text evidence="2">Belongs to the chromate ion transporter (CHR) (TC 2.A.51) family.</text>
</comment>
<evidence type="ECO:0000256" key="4">
    <source>
        <dbReference type="ARBA" id="ARBA00022692"/>
    </source>
</evidence>
<feature type="transmembrane region" description="Helical" evidence="7">
    <location>
        <begin position="76"/>
        <end position="99"/>
    </location>
</feature>
<dbReference type="OrthoDB" id="9788907at2"/>
<organism evidence="8 9">
    <name type="scientific">Lachnospira pectinoschiza</name>
    <dbReference type="NCBI Taxonomy" id="28052"/>
    <lineage>
        <taxon>Bacteria</taxon>
        <taxon>Bacillati</taxon>
        <taxon>Bacillota</taxon>
        <taxon>Clostridia</taxon>
        <taxon>Lachnospirales</taxon>
        <taxon>Lachnospiraceae</taxon>
        <taxon>Lachnospira</taxon>
    </lineage>
</organism>
<feature type="transmembrane region" description="Helical" evidence="7">
    <location>
        <begin position="111"/>
        <end position="131"/>
    </location>
</feature>
<dbReference type="InterPro" id="IPR052518">
    <property type="entry name" value="CHR_Transporter"/>
</dbReference>
<comment type="subcellular location">
    <subcellularLocation>
        <location evidence="1">Cell membrane</location>
        <topology evidence="1">Multi-pass membrane protein</topology>
    </subcellularLocation>
</comment>
<evidence type="ECO:0000256" key="3">
    <source>
        <dbReference type="ARBA" id="ARBA00022475"/>
    </source>
</evidence>
<dbReference type="GO" id="GO:0015109">
    <property type="term" value="F:chromate transmembrane transporter activity"/>
    <property type="evidence" value="ECO:0007669"/>
    <property type="project" value="InterPro"/>
</dbReference>
<dbReference type="AlphaFoldDB" id="A0A1G9ZHH8"/>
<reference evidence="9" key="1">
    <citation type="submission" date="2016-10" db="EMBL/GenBank/DDBJ databases">
        <authorList>
            <person name="Varghese N."/>
            <person name="Submissions S."/>
        </authorList>
    </citation>
    <scope>NUCLEOTIDE SEQUENCE [LARGE SCALE GENOMIC DNA]</scope>
    <source>
        <strain evidence="9">M83</strain>
    </source>
</reference>
<proteinExistence type="inferred from homology"/>
<evidence type="ECO:0000256" key="1">
    <source>
        <dbReference type="ARBA" id="ARBA00004651"/>
    </source>
</evidence>
<evidence type="ECO:0000313" key="9">
    <source>
        <dbReference type="Proteomes" id="UP000187651"/>
    </source>
</evidence>
<protein>
    <submittedName>
        <fullName evidence="8">Chromate transporter</fullName>
    </submittedName>
</protein>
<keyword evidence="6 7" id="KW-0472">Membrane</keyword>
<keyword evidence="9" id="KW-1185">Reference proteome</keyword>
<dbReference type="InterPro" id="IPR003370">
    <property type="entry name" value="Chromate_transpt"/>
</dbReference>
<feature type="transmembrane region" description="Helical" evidence="7">
    <location>
        <begin position="168"/>
        <end position="186"/>
    </location>
</feature>
<dbReference type="GO" id="GO:0005886">
    <property type="term" value="C:plasma membrane"/>
    <property type="evidence" value="ECO:0007669"/>
    <property type="project" value="UniProtKB-SubCell"/>
</dbReference>
<dbReference type="EMBL" id="FNHZ01000008">
    <property type="protein sequence ID" value="SDN20922.1"/>
    <property type="molecule type" value="Genomic_DNA"/>
</dbReference>
<keyword evidence="4 7" id="KW-0812">Transmembrane</keyword>
<sequence>MIYIQLFLAFLQIGAFSFGGGYAAMPLIQSQVIDKYGWLSTSDFSDLVTISQMTPGPIAVNSATFVGNQVAGIPGAIVSTLGVILPSCIFVTILAWLYVKFKNLSTLQEVLSALAPAVIAMIFTAGLTILIPTVLPAGFAHIATDVNIRAFVLFLVALFCLQKYKCDPILVMVGCGVAELIVQFATSSL</sequence>
<keyword evidence="3" id="KW-1003">Cell membrane</keyword>
<name>A0A1G9ZHH8_9FIRM</name>
<accession>A0A1G9ZHH8</accession>
<evidence type="ECO:0000256" key="7">
    <source>
        <dbReference type="SAM" id="Phobius"/>
    </source>
</evidence>
<gene>
    <name evidence="8" type="ORF">SAMN05216544_2151</name>
</gene>